<dbReference type="InterPro" id="IPR020287">
    <property type="entry name" value="Tail_sheath_C"/>
</dbReference>
<evidence type="ECO:0000256" key="1">
    <source>
        <dbReference type="ARBA" id="ARBA00008005"/>
    </source>
</evidence>
<name>A0A545UE66_9GAMM</name>
<dbReference type="InterPro" id="IPR035089">
    <property type="entry name" value="Phage_sheath_subtilisin"/>
</dbReference>
<comment type="caution">
    <text evidence="4">The sequence shown here is derived from an EMBL/GenBank/DDBJ whole genome shotgun (WGS) entry which is preliminary data.</text>
</comment>
<evidence type="ECO:0000313" key="5">
    <source>
        <dbReference type="Proteomes" id="UP000315439"/>
    </source>
</evidence>
<evidence type="ECO:0008006" key="6">
    <source>
        <dbReference type="Google" id="ProtNLM"/>
    </source>
</evidence>
<evidence type="ECO:0000259" key="3">
    <source>
        <dbReference type="Pfam" id="PF17482"/>
    </source>
</evidence>
<dbReference type="AlphaFoldDB" id="A0A545UE66"/>
<dbReference type="Gene3D" id="3.40.50.11780">
    <property type="match status" value="2"/>
</dbReference>
<feature type="domain" description="Tail sheath protein subtilisin-like" evidence="2">
    <location>
        <begin position="542"/>
        <end position="702"/>
    </location>
</feature>
<dbReference type="Pfam" id="PF04984">
    <property type="entry name" value="Phage_sheath_1"/>
    <property type="match status" value="1"/>
</dbReference>
<reference evidence="4 5" key="1">
    <citation type="submission" date="2019-07" db="EMBL/GenBank/DDBJ databases">
        <title>Draft genome for Aliikangiella sp. M105.</title>
        <authorList>
            <person name="Wang G."/>
        </authorList>
    </citation>
    <scope>NUCLEOTIDE SEQUENCE [LARGE SCALE GENOMIC DNA]</scope>
    <source>
        <strain evidence="4 5">M105</strain>
    </source>
</reference>
<dbReference type="OrthoDB" id="9767864at2"/>
<dbReference type="PANTHER" id="PTHR35861">
    <property type="match status" value="1"/>
</dbReference>
<sequence length="821" mass="87638">MSNLTYPGVYIKEVPSGVRTIAGVSTSIAMFLGRAKQGQLNKPILCLSFEDFERTFSSTFADSDLARSVKLFFSNGGNRCYVMRIADMTTARASSVALQNEGNIDTLQLDAKSEGLFGDSIRAHVDYDTALPETTFNVTLFRWEQNSSGVLQQTLLETHVNLSMDSNSSRYAPDVINRDSALVDATDLTAGVLGDGYSQSGFAVSARTNTIYRNQWMATLGAGVSTNRFMISVDGIAAREVNLSSLDFTDGTHPLPLTTPANTVANLAQRIQDVINNDVLSGTGASVTVEIPAVGGGPYTYPADPVGPAGPVGQDNEFTSFLRISSANGDVTIEPATTEDLAVSLMLGTGQGGVEVGQHAPRRPAPSGYVTSMDDLVAFGSMLQSDFDHIVVDGTSISVAGGAHDINTTGGGVVGARMYQDATATDQNDGRGGVQEKLAILAAAINDHALSDPGFQYEAAVWGNRLSIKATAGGDNQIVVVTTESGGGAGPNISANAIDNTRYYALGNSGLAQFQTPGLPGNDGGKPLAIDYENAYRIIDNEIDLFNLLILPRDHDNSDAETRRLWGPASVFCQKRRAFLLMDPPDDWTTPQAATSAAIGVNSLRVGLVKNRSAVFYPKVQVLDNSKEVYVGASGAIAGLMARVDGARGVWKAPAGVEADLRGVLGVEHKFSDDQNGVLNPKAVNTIRLFPNGIVSWGARTMDGDDGFGSEWKYIPIVRTALYIEESLYRGLKWAVFEPNDEPLWSQIRLNVGAFMHNLFRQGAFQGATPKEAYSVQCDATTTTQNDRNLGIVNIYVGFAPLKPAEFVVLHLQQLAGQVQV</sequence>
<dbReference type="Proteomes" id="UP000315439">
    <property type="component" value="Unassembled WGS sequence"/>
</dbReference>
<dbReference type="InterPro" id="IPR052042">
    <property type="entry name" value="Tail_sheath_structural"/>
</dbReference>
<dbReference type="PANTHER" id="PTHR35861:SF1">
    <property type="entry name" value="PHAGE TAIL SHEATH PROTEIN"/>
    <property type="match status" value="1"/>
</dbReference>
<feature type="domain" description="Tail sheath protein C-terminal" evidence="3">
    <location>
        <begin position="710"/>
        <end position="810"/>
    </location>
</feature>
<dbReference type="RefSeq" id="WP_142893435.1">
    <property type="nucleotide sequence ID" value="NZ_ML660163.1"/>
</dbReference>
<protein>
    <recommendedName>
        <fullName evidence="6">Phage tail sheath family protein</fullName>
    </recommendedName>
</protein>
<evidence type="ECO:0000313" key="4">
    <source>
        <dbReference type="EMBL" id="TQV87774.1"/>
    </source>
</evidence>
<dbReference type="Pfam" id="PF17482">
    <property type="entry name" value="Phage_sheath_1C"/>
    <property type="match status" value="1"/>
</dbReference>
<accession>A0A545UE66</accession>
<gene>
    <name evidence="4" type="ORF">FLL46_10330</name>
</gene>
<evidence type="ECO:0000259" key="2">
    <source>
        <dbReference type="Pfam" id="PF04984"/>
    </source>
</evidence>
<keyword evidence="5" id="KW-1185">Reference proteome</keyword>
<proteinExistence type="inferred from homology"/>
<comment type="similarity">
    <text evidence="1">Belongs to the myoviridae tail sheath protein family.</text>
</comment>
<organism evidence="4 5">
    <name type="scientific">Aliikangiella coralliicola</name>
    <dbReference type="NCBI Taxonomy" id="2592383"/>
    <lineage>
        <taxon>Bacteria</taxon>
        <taxon>Pseudomonadati</taxon>
        <taxon>Pseudomonadota</taxon>
        <taxon>Gammaproteobacteria</taxon>
        <taxon>Oceanospirillales</taxon>
        <taxon>Pleioneaceae</taxon>
        <taxon>Aliikangiella</taxon>
    </lineage>
</organism>
<dbReference type="EMBL" id="VIKS01000006">
    <property type="protein sequence ID" value="TQV87774.1"/>
    <property type="molecule type" value="Genomic_DNA"/>
</dbReference>